<proteinExistence type="predicted"/>
<sequence length="142" mass="16185">MTATSLAPLLAWYATLTPQSVGHARQFYAADAQFRDPFNDVRGVPAIEAVLHHMFTHSDHPHFIIGERIVQGQQAFVTWTFVCTLRGVTYEVVGGTHFRFNDQGLVTLHRDYWDAAEELLQKLPLVGAPIRWLRRRFAVPMP</sequence>
<dbReference type="EMBL" id="WWCO01000010">
    <property type="protein sequence ID" value="MYM35798.1"/>
    <property type="molecule type" value="Genomic_DNA"/>
</dbReference>
<dbReference type="SUPFAM" id="SSF54427">
    <property type="entry name" value="NTF2-like"/>
    <property type="match status" value="1"/>
</dbReference>
<evidence type="ECO:0000259" key="1">
    <source>
        <dbReference type="Pfam" id="PF12680"/>
    </source>
</evidence>
<organism evidence="2 3">
    <name type="scientific">Duganella lactea</name>
    <dbReference type="NCBI Taxonomy" id="2692173"/>
    <lineage>
        <taxon>Bacteria</taxon>
        <taxon>Pseudomonadati</taxon>
        <taxon>Pseudomonadota</taxon>
        <taxon>Betaproteobacteria</taxon>
        <taxon>Burkholderiales</taxon>
        <taxon>Oxalobacteraceae</taxon>
        <taxon>Telluria group</taxon>
        <taxon>Duganella</taxon>
    </lineage>
</organism>
<comment type="caution">
    <text evidence="2">The sequence shown here is derived from an EMBL/GenBank/DDBJ whole genome shotgun (WGS) entry which is preliminary data.</text>
</comment>
<feature type="domain" description="SnoaL-like" evidence="1">
    <location>
        <begin position="11"/>
        <end position="109"/>
    </location>
</feature>
<dbReference type="Gene3D" id="3.10.450.50">
    <property type="match status" value="1"/>
</dbReference>
<dbReference type="Pfam" id="PF12680">
    <property type="entry name" value="SnoaL_2"/>
    <property type="match status" value="1"/>
</dbReference>
<keyword evidence="3" id="KW-1185">Reference proteome</keyword>
<dbReference type="RefSeq" id="WP_160991172.1">
    <property type="nucleotide sequence ID" value="NZ_WWCO01000010.1"/>
</dbReference>
<name>A0ABW9VAV6_9BURK</name>
<accession>A0ABW9VAV6</accession>
<protein>
    <submittedName>
        <fullName evidence="2">Nuclear transport factor 2 family protein</fullName>
    </submittedName>
</protein>
<gene>
    <name evidence="2" type="ORF">GTP38_15795</name>
</gene>
<dbReference type="CDD" id="cd00531">
    <property type="entry name" value="NTF2_like"/>
    <property type="match status" value="1"/>
</dbReference>
<dbReference type="InterPro" id="IPR037401">
    <property type="entry name" value="SnoaL-like"/>
</dbReference>
<evidence type="ECO:0000313" key="3">
    <source>
        <dbReference type="Proteomes" id="UP000449678"/>
    </source>
</evidence>
<dbReference type="InterPro" id="IPR032710">
    <property type="entry name" value="NTF2-like_dom_sf"/>
</dbReference>
<evidence type="ECO:0000313" key="2">
    <source>
        <dbReference type="EMBL" id="MYM35798.1"/>
    </source>
</evidence>
<dbReference type="Proteomes" id="UP000449678">
    <property type="component" value="Unassembled WGS sequence"/>
</dbReference>
<reference evidence="2 3" key="1">
    <citation type="submission" date="2019-12" db="EMBL/GenBank/DDBJ databases">
        <title>Novel species isolated from a subtropical stream in China.</title>
        <authorList>
            <person name="Lu H."/>
        </authorList>
    </citation>
    <scope>NUCLEOTIDE SEQUENCE [LARGE SCALE GENOMIC DNA]</scope>
    <source>
        <strain evidence="2 3">FT94W</strain>
    </source>
</reference>